<dbReference type="HOGENOM" id="CLU_1434966_0_0_1"/>
<gene>
    <name evidence="1" type="ORF">M404DRAFT_992291</name>
</gene>
<protein>
    <submittedName>
        <fullName evidence="1">Uncharacterized protein</fullName>
    </submittedName>
</protein>
<accession>A0A0C3PXA4</accession>
<reference evidence="2" key="2">
    <citation type="submission" date="2015-01" db="EMBL/GenBank/DDBJ databases">
        <title>Evolutionary Origins and Diversification of the Mycorrhizal Mutualists.</title>
        <authorList>
            <consortium name="DOE Joint Genome Institute"/>
            <consortium name="Mycorrhizal Genomics Consortium"/>
            <person name="Kohler A."/>
            <person name="Kuo A."/>
            <person name="Nagy L.G."/>
            <person name="Floudas D."/>
            <person name="Copeland A."/>
            <person name="Barry K.W."/>
            <person name="Cichocki N."/>
            <person name="Veneault-Fourrey C."/>
            <person name="LaButti K."/>
            <person name="Lindquist E.A."/>
            <person name="Lipzen A."/>
            <person name="Lundell T."/>
            <person name="Morin E."/>
            <person name="Murat C."/>
            <person name="Riley R."/>
            <person name="Ohm R."/>
            <person name="Sun H."/>
            <person name="Tunlid A."/>
            <person name="Henrissat B."/>
            <person name="Grigoriev I.V."/>
            <person name="Hibbett D.S."/>
            <person name="Martin F."/>
        </authorList>
    </citation>
    <scope>NUCLEOTIDE SEQUENCE [LARGE SCALE GENOMIC DNA]</scope>
    <source>
        <strain evidence="2">Marx 270</strain>
    </source>
</reference>
<reference evidence="1 2" key="1">
    <citation type="submission" date="2014-04" db="EMBL/GenBank/DDBJ databases">
        <authorList>
            <consortium name="DOE Joint Genome Institute"/>
            <person name="Kuo A."/>
            <person name="Kohler A."/>
            <person name="Costa M.D."/>
            <person name="Nagy L.G."/>
            <person name="Floudas D."/>
            <person name="Copeland A."/>
            <person name="Barry K.W."/>
            <person name="Cichocki N."/>
            <person name="Veneault-Fourrey C."/>
            <person name="LaButti K."/>
            <person name="Lindquist E.A."/>
            <person name="Lipzen A."/>
            <person name="Lundell T."/>
            <person name="Morin E."/>
            <person name="Murat C."/>
            <person name="Sun H."/>
            <person name="Tunlid A."/>
            <person name="Henrissat B."/>
            <person name="Grigoriev I.V."/>
            <person name="Hibbett D.S."/>
            <person name="Martin F."/>
            <person name="Nordberg H.P."/>
            <person name="Cantor M.N."/>
            <person name="Hua S.X."/>
        </authorList>
    </citation>
    <scope>NUCLEOTIDE SEQUENCE [LARGE SCALE GENOMIC DNA]</scope>
    <source>
        <strain evidence="1 2">Marx 270</strain>
    </source>
</reference>
<dbReference type="InParanoid" id="A0A0C3PXA4"/>
<evidence type="ECO:0000313" key="1">
    <source>
        <dbReference type="EMBL" id="KIO14061.1"/>
    </source>
</evidence>
<name>A0A0C3PXA4_PISTI</name>
<proteinExistence type="predicted"/>
<evidence type="ECO:0000313" key="2">
    <source>
        <dbReference type="Proteomes" id="UP000054217"/>
    </source>
</evidence>
<dbReference type="EMBL" id="KN831945">
    <property type="protein sequence ID" value="KIO14061.1"/>
    <property type="molecule type" value="Genomic_DNA"/>
</dbReference>
<dbReference type="AlphaFoldDB" id="A0A0C3PXA4"/>
<sequence>MNQNRKKHMKSRVFIPEEAGIELAISFTLGHIIRSITRTQVPPMLDSTPYHMLQSGHSQSWIVTTRRAWLHHERAPHTTPRLEIHHRLPNMPKLVRLTTGNVTWSTAPGRAFNTRNGVAIPYPSQTQIQACHHDMPSCIMDDTIIHLLILNRSTTQLPECQGDNSGARTTRGVRTMECSRSYAMSSVPR</sequence>
<keyword evidence="2" id="KW-1185">Reference proteome</keyword>
<dbReference type="OrthoDB" id="3301659at2759"/>
<organism evidence="1 2">
    <name type="scientific">Pisolithus tinctorius Marx 270</name>
    <dbReference type="NCBI Taxonomy" id="870435"/>
    <lineage>
        <taxon>Eukaryota</taxon>
        <taxon>Fungi</taxon>
        <taxon>Dikarya</taxon>
        <taxon>Basidiomycota</taxon>
        <taxon>Agaricomycotina</taxon>
        <taxon>Agaricomycetes</taxon>
        <taxon>Agaricomycetidae</taxon>
        <taxon>Boletales</taxon>
        <taxon>Sclerodermatineae</taxon>
        <taxon>Pisolithaceae</taxon>
        <taxon>Pisolithus</taxon>
    </lineage>
</organism>
<dbReference type="Proteomes" id="UP000054217">
    <property type="component" value="Unassembled WGS sequence"/>
</dbReference>